<dbReference type="InterPro" id="IPR015421">
    <property type="entry name" value="PyrdxlP-dep_Trfase_major"/>
</dbReference>
<dbReference type="Pfam" id="PF00392">
    <property type="entry name" value="GntR"/>
    <property type="match status" value="1"/>
</dbReference>
<dbReference type="EMBL" id="CP084930">
    <property type="protein sequence ID" value="USI71585.1"/>
    <property type="molecule type" value="Genomic_DNA"/>
</dbReference>
<evidence type="ECO:0000259" key="6">
    <source>
        <dbReference type="PROSITE" id="PS50949"/>
    </source>
</evidence>
<dbReference type="PANTHER" id="PTHR46577:SF1">
    <property type="entry name" value="HTH-TYPE TRANSCRIPTIONAL REGULATORY PROTEIN GABR"/>
    <property type="match status" value="1"/>
</dbReference>
<dbReference type="Gene3D" id="1.10.10.10">
    <property type="entry name" value="Winged helix-like DNA-binding domain superfamily/Winged helix DNA-binding domain"/>
    <property type="match status" value="1"/>
</dbReference>
<dbReference type="InterPro" id="IPR036388">
    <property type="entry name" value="WH-like_DNA-bd_sf"/>
</dbReference>
<dbReference type="InterPro" id="IPR004839">
    <property type="entry name" value="Aminotransferase_I/II_large"/>
</dbReference>
<evidence type="ECO:0000256" key="3">
    <source>
        <dbReference type="ARBA" id="ARBA00023015"/>
    </source>
</evidence>
<dbReference type="InterPro" id="IPR036390">
    <property type="entry name" value="WH_DNA-bd_sf"/>
</dbReference>
<dbReference type="InterPro" id="IPR051446">
    <property type="entry name" value="HTH_trans_reg/aminotransferase"/>
</dbReference>
<name>A0ABY4X405_9SPHN</name>
<evidence type="ECO:0000256" key="5">
    <source>
        <dbReference type="ARBA" id="ARBA00023163"/>
    </source>
</evidence>
<dbReference type="RefSeq" id="WP_252165398.1">
    <property type="nucleotide sequence ID" value="NZ_CP084930.1"/>
</dbReference>
<evidence type="ECO:0000313" key="7">
    <source>
        <dbReference type="EMBL" id="USI71585.1"/>
    </source>
</evidence>
<protein>
    <submittedName>
        <fullName evidence="7">PLP-dependent aminotransferase family protein</fullName>
    </submittedName>
</protein>
<dbReference type="PANTHER" id="PTHR46577">
    <property type="entry name" value="HTH-TYPE TRANSCRIPTIONAL REGULATORY PROTEIN GABR"/>
    <property type="match status" value="1"/>
</dbReference>
<dbReference type="Gene3D" id="3.40.640.10">
    <property type="entry name" value="Type I PLP-dependent aspartate aminotransferase-like (Major domain)"/>
    <property type="match status" value="1"/>
</dbReference>
<dbReference type="SUPFAM" id="SSF53383">
    <property type="entry name" value="PLP-dependent transferases"/>
    <property type="match status" value="1"/>
</dbReference>
<organism evidence="7 8">
    <name type="scientific">Sphingomonas morindae</name>
    <dbReference type="NCBI Taxonomy" id="1541170"/>
    <lineage>
        <taxon>Bacteria</taxon>
        <taxon>Pseudomonadati</taxon>
        <taxon>Pseudomonadota</taxon>
        <taxon>Alphaproteobacteria</taxon>
        <taxon>Sphingomonadales</taxon>
        <taxon>Sphingomonadaceae</taxon>
        <taxon>Sphingomonas</taxon>
    </lineage>
</organism>
<keyword evidence="7" id="KW-0808">Transferase</keyword>
<keyword evidence="3" id="KW-0805">Transcription regulation</keyword>
<keyword evidence="8" id="KW-1185">Reference proteome</keyword>
<comment type="similarity">
    <text evidence="1">In the C-terminal section; belongs to the class-I pyridoxal-phosphate-dependent aminotransferase family.</text>
</comment>
<reference evidence="7" key="1">
    <citation type="journal article" date="2022" name="Toxins">
        <title>Genomic Analysis of Sphingopyxis sp. USTB-05 for Biodegrading Cyanobacterial Hepatotoxins.</title>
        <authorList>
            <person name="Liu C."/>
            <person name="Xu Q."/>
            <person name="Zhao Z."/>
            <person name="Zhang H."/>
            <person name="Liu X."/>
            <person name="Yin C."/>
            <person name="Liu Y."/>
            <person name="Yan H."/>
        </authorList>
    </citation>
    <scope>NUCLEOTIDE SEQUENCE</scope>
    <source>
        <strain evidence="7">NBD5</strain>
    </source>
</reference>
<sequence length="457" mass="49074">MTDQIRTSIRDAIMGGTLAPGARLPSWQDLSIQLGVSRGTVRAAYEGLIDEQLLVSAGAAGTHVAPTTVLPRHITPDHTSPDPYADLQPSPGFFADGRTGLFQLGLPAVDAFPAKLWARIHRRAADAGATHIHHQDPRGHDDLRREIAAHLAVARGLQCASGQIFVTTSFRGAMGLIMRAVGGTGQRAWVEEPGFPVTRYALQLAGIAPIGIPVDAEGIDVAAGVATAGDAALAVVTPGQQAPLGYTLSPHRRQALLDWAEAAKAWIVEDDYLGELQLETHAAPALAGQDRSAHVIYVGSFSKTVSPSVGIGFIVAPERLVIPLMNVAAYLAPPPGYAAQSALAAFLRDGHYLRHLRKMKRLYKTRRDAMIVALAGYNGLVRPAGLAIHLSLPERLDDVQLLRRLRSDGFSPSALSQWYASRTKRRGLMLGVTNAMPERLESEVDRLMRTISLLSKT</sequence>
<dbReference type="CDD" id="cd00609">
    <property type="entry name" value="AAT_like"/>
    <property type="match status" value="1"/>
</dbReference>
<feature type="domain" description="HTH gntR-type" evidence="6">
    <location>
        <begin position="1"/>
        <end position="67"/>
    </location>
</feature>
<keyword evidence="4" id="KW-0238">DNA-binding</keyword>
<evidence type="ECO:0000256" key="1">
    <source>
        <dbReference type="ARBA" id="ARBA00005384"/>
    </source>
</evidence>
<accession>A0ABY4X405</accession>
<gene>
    <name evidence="7" type="ORF">LHA26_09570</name>
</gene>
<keyword evidence="5" id="KW-0804">Transcription</keyword>
<evidence type="ECO:0000256" key="2">
    <source>
        <dbReference type="ARBA" id="ARBA00022898"/>
    </source>
</evidence>
<dbReference type="GO" id="GO:0008483">
    <property type="term" value="F:transaminase activity"/>
    <property type="evidence" value="ECO:0007669"/>
    <property type="project" value="UniProtKB-KW"/>
</dbReference>
<dbReference type="Pfam" id="PF00155">
    <property type="entry name" value="Aminotran_1_2"/>
    <property type="match status" value="1"/>
</dbReference>
<dbReference type="CDD" id="cd07377">
    <property type="entry name" value="WHTH_GntR"/>
    <property type="match status" value="1"/>
</dbReference>
<dbReference type="SMART" id="SM00345">
    <property type="entry name" value="HTH_GNTR"/>
    <property type="match status" value="1"/>
</dbReference>
<keyword evidence="2" id="KW-0663">Pyridoxal phosphate</keyword>
<dbReference type="SUPFAM" id="SSF46785">
    <property type="entry name" value="Winged helix' DNA-binding domain"/>
    <property type="match status" value="1"/>
</dbReference>
<proteinExistence type="inferred from homology"/>
<keyword evidence="7" id="KW-0032">Aminotransferase</keyword>
<dbReference type="InterPro" id="IPR000524">
    <property type="entry name" value="Tscrpt_reg_HTH_GntR"/>
</dbReference>
<dbReference type="PROSITE" id="PS50949">
    <property type="entry name" value="HTH_GNTR"/>
    <property type="match status" value="1"/>
</dbReference>
<dbReference type="InterPro" id="IPR015424">
    <property type="entry name" value="PyrdxlP-dep_Trfase"/>
</dbReference>
<dbReference type="Proteomes" id="UP001056937">
    <property type="component" value="Chromosome 1"/>
</dbReference>
<evidence type="ECO:0000313" key="8">
    <source>
        <dbReference type="Proteomes" id="UP001056937"/>
    </source>
</evidence>
<evidence type="ECO:0000256" key="4">
    <source>
        <dbReference type="ARBA" id="ARBA00023125"/>
    </source>
</evidence>